<evidence type="ECO:0000313" key="1">
    <source>
        <dbReference type="EMBL" id="OAY52454.1"/>
    </source>
</evidence>
<proteinExistence type="predicted"/>
<dbReference type="EMBL" id="CM004390">
    <property type="protein sequence ID" value="OAY52454.1"/>
    <property type="molecule type" value="Genomic_DNA"/>
</dbReference>
<sequence>MRCRSYLFYFHASAIDNNFVRVPPWRSWQRSISWFPSFYLRLKRNLL</sequence>
<organism evidence="1">
    <name type="scientific">Manihot esculenta</name>
    <name type="common">Cassava</name>
    <name type="synonym">Jatropha manihot</name>
    <dbReference type="NCBI Taxonomy" id="3983"/>
    <lineage>
        <taxon>Eukaryota</taxon>
        <taxon>Viridiplantae</taxon>
        <taxon>Streptophyta</taxon>
        <taxon>Embryophyta</taxon>
        <taxon>Tracheophyta</taxon>
        <taxon>Spermatophyta</taxon>
        <taxon>Magnoliopsida</taxon>
        <taxon>eudicotyledons</taxon>
        <taxon>Gunneridae</taxon>
        <taxon>Pentapetalae</taxon>
        <taxon>rosids</taxon>
        <taxon>fabids</taxon>
        <taxon>Malpighiales</taxon>
        <taxon>Euphorbiaceae</taxon>
        <taxon>Crotonoideae</taxon>
        <taxon>Manihoteae</taxon>
        <taxon>Manihot</taxon>
    </lineage>
</organism>
<reference evidence="1" key="1">
    <citation type="submission" date="2016-02" db="EMBL/GenBank/DDBJ databases">
        <title>WGS assembly of Manihot esculenta.</title>
        <authorList>
            <person name="Bredeson J.V."/>
            <person name="Prochnik S.E."/>
            <person name="Lyons J.B."/>
            <person name="Schmutz J."/>
            <person name="Grimwood J."/>
            <person name="Vrebalov J."/>
            <person name="Bart R.S."/>
            <person name="Amuge T."/>
            <person name="Ferguson M.E."/>
            <person name="Green R."/>
            <person name="Putnam N."/>
            <person name="Stites J."/>
            <person name="Rounsley S."/>
            <person name="Rokhsar D.S."/>
        </authorList>
    </citation>
    <scope>NUCLEOTIDE SEQUENCE [LARGE SCALE GENOMIC DNA]</scope>
    <source>
        <tissue evidence="1">Leaf</tissue>
    </source>
</reference>
<name>A0A2C9W254_MANES</name>
<protein>
    <submittedName>
        <fullName evidence="1">Uncharacterized protein</fullName>
    </submittedName>
</protein>
<dbReference type="AlphaFoldDB" id="A0A2C9W254"/>
<accession>A0A2C9W254</accession>
<gene>
    <name evidence="1" type="ORF">MANES_04G084800</name>
</gene>